<accession>A0A6A5VFQ6</accession>
<evidence type="ECO:0000313" key="2">
    <source>
        <dbReference type="Proteomes" id="UP000800036"/>
    </source>
</evidence>
<evidence type="ECO:0000313" key="1">
    <source>
        <dbReference type="EMBL" id="KAF1975991.1"/>
    </source>
</evidence>
<name>A0A6A5VFQ6_9PLEO</name>
<proteinExistence type="predicted"/>
<gene>
    <name evidence="1" type="ORF">BU23DRAFT_578813</name>
</gene>
<dbReference type="AlphaFoldDB" id="A0A6A5VFQ6"/>
<dbReference type="EMBL" id="ML976668">
    <property type="protein sequence ID" value="KAF1975991.1"/>
    <property type="molecule type" value="Genomic_DNA"/>
</dbReference>
<keyword evidence="2" id="KW-1185">Reference proteome</keyword>
<protein>
    <submittedName>
        <fullName evidence="1">Uncharacterized protein</fullName>
    </submittedName>
</protein>
<reference evidence="1" key="1">
    <citation type="journal article" date="2020" name="Stud. Mycol.">
        <title>101 Dothideomycetes genomes: a test case for predicting lifestyles and emergence of pathogens.</title>
        <authorList>
            <person name="Haridas S."/>
            <person name="Albert R."/>
            <person name="Binder M."/>
            <person name="Bloem J."/>
            <person name="Labutti K."/>
            <person name="Salamov A."/>
            <person name="Andreopoulos B."/>
            <person name="Baker S."/>
            <person name="Barry K."/>
            <person name="Bills G."/>
            <person name="Bluhm B."/>
            <person name="Cannon C."/>
            <person name="Castanera R."/>
            <person name="Culley D."/>
            <person name="Daum C."/>
            <person name="Ezra D."/>
            <person name="Gonzalez J."/>
            <person name="Henrissat B."/>
            <person name="Kuo A."/>
            <person name="Liang C."/>
            <person name="Lipzen A."/>
            <person name="Lutzoni F."/>
            <person name="Magnuson J."/>
            <person name="Mondo S."/>
            <person name="Nolan M."/>
            <person name="Ohm R."/>
            <person name="Pangilinan J."/>
            <person name="Park H.-J."/>
            <person name="Ramirez L."/>
            <person name="Alfaro M."/>
            <person name="Sun H."/>
            <person name="Tritt A."/>
            <person name="Yoshinaga Y."/>
            <person name="Zwiers L.-H."/>
            <person name="Turgeon B."/>
            <person name="Goodwin S."/>
            <person name="Spatafora J."/>
            <person name="Crous P."/>
            <person name="Grigoriev I."/>
        </authorList>
    </citation>
    <scope>NUCLEOTIDE SEQUENCE</scope>
    <source>
        <strain evidence="1">CBS 107.79</strain>
    </source>
</reference>
<dbReference type="OrthoDB" id="268428at2759"/>
<dbReference type="Proteomes" id="UP000800036">
    <property type="component" value="Unassembled WGS sequence"/>
</dbReference>
<organism evidence="1 2">
    <name type="scientific">Bimuria novae-zelandiae CBS 107.79</name>
    <dbReference type="NCBI Taxonomy" id="1447943"/>
    <lineage>
        <taxon>Eukaryota</taxon>
        <taxon>Fungi</taxon>
        <taxon>Dikarya</taxon>
        <taxon>Ascomycota</taxon>
        <taxon>Pezizomycotina</taxon>
        <taxon>Dothideomycetes</taxon>
        <taxon>Pleosporomycetidae</taxon>
        <taxon>Pleosporales</taxon>
        <taxon>Massarineae</taxon>
        <taxon>Didymosphaeriaceae</taxon>
        <taxon>Bimuria</taxon>
    </lineage>
</organism>
<sequence>MPGLKKSNEVNLVGDLMSITILSPVEDSTRRVTEVRASTDVCLKSPYLKMIIDDAKDRNNITLVCTEAAIVWLAHLHGLSSQHMRELGLHDVSVVAVWEVIQMWVLDKKRNNIKAFDHAVGFARVTKYFVYNNIGFIKERKPKGIRIKTLHLTPNEFTGPVNHARGGLKTTLHKHIWKKAGNVLRFNTEKCDCWDATIGQYLAALVKIDAFPIENAVTRSSFQAIIDRMKEFKYDYTPACPRCRSIDFAYVVQLTHQAALSYFDGLCLDCMDRSKPKSKDLDDEYWRINANVDHRWDSRCRTRHGQPSWYVSWLGREDVKQKLLGRDRGYVADGDDGEED</sequence>